<proteinExistence type="predicted"/>
<evidence type="ECO:0000313" key="2">
    <source>
        <dbReference type="Proteomes" id="UP000789920"/>
    </source>
</evidence>
<reference evidence="1" key="1">
    <citation type="submission" date="2021-06" db="EMBL/GenBank/DDBJ databases">
        <authorList>
            <person name="Kallberg Y."/>
            <person name="Tangrot J."/>
            <person name="Rosling A."/>
        </authorList>
    </citation>
    <scope>NUCLEOTIDE SEQUENCE</scope>
    <source>
        <strain evidence="1">MA461A</strain>
    </source>
</reference>
<comment type="caution">
    <text evidence="1">The sequence shown here is derived from an EMBL/GenBank/DDBJ whole genome shotgun (WGS) entry which is preliminary data.</text>
</comment>
<organism evidence="1 2">
    <name type="scientific">Racocetra persica</name>
    <dbReference type="NCBI Taxonomy" id="160502"/>
    <lineage>
        <taxon>Eukaryota</taxon>
        <taxon>Fungi</taxon>
        <taxon>Fungi incertae sedis</taxon>
        <taxon>Mucoromycota</taxon>
        <taxon>Glomeromycotina</taxon>
        <taxon>Glomeromycetes</taxon>
        <taxon>Diversisporales</taxon>
        <taxon>Gigasporaceae</taxon>
        <taxon>Racocetra</taxon>
    </lineage>
</organism>
<keyword evidence="2" id="KW-1185">Reference proteome</keyword>
<gene>
    <name evidence="1" type="ORF">RPERSI_LOCUS30343</name>
</gene>
<protein>
    <submittedName>
        <fullName evidence="1">7727_t:CDS:1</fullName>
    </submittedName>
</protein>
<feature type="non-terminal residue" evidence="1">
    <location>
        <position position="78"/>
    </location>
</feature>
<dbReference type="EMBL" id="CAJVQC010117963">
    <property type="protein sequence ID" value="CAG8837541.1"/>
    <property type="molecule type" value="Genomic_DNA"/>
</dbReference>
<name>A0ACA9SES2_9GLOM</name>
<sequence length="78" mass="8627">TSSPPPDSSAWLLSQSTDINTGRTNSNNENSDNPVNSSDNNNPDDHDEEYEPIARPSNFLNKAYHMRSCTKRVSSLST</sequence>
<feature type="non-terminal residue" evidence="1">
    <location>
        <position position="1"/>
    </location>
</feature>
<dbReference type="Proteomes" id="UP000789920">
    <property type="component" value="Unassembled WGS sequence"/>
</dbReference>
<accession>A0ACA9SES2</accession>
<evidence type="ECO:0000313" key="1">
    <source>
        <dbReference type="EMBL" id="CAG8837541.1"/>
    </source>
</evidence>